<name>U6KQL9_EIMTE</name>
<reference evidence="1" key="1">
    <citation type="submission" date="2013-10" db="EMBL/GenBank/DDBJ databases">
        <title>Genomic analysis of the causative agents of coccidiosis in chickens.</title>
        <authorList>
            <person name="Reid A.J."/>
            <person name="Blake D."/>
            <person name="Billington K."/>
            <person name="Browne H."/>
            <person name="Dunn M."/>
            <person name="Hung S."/>
            <person name="Kawahara F."/>
            <person name="Miranda-Saavedra D."/>
            <person name="Mourier T."/>
            <person name="Nagra H."/>
            <person name="Otto T.D."/>
            <person name="Rawlings N."/>
            <person name="Sanchez A."/>
            <person name="Sanders M."/>
            <person name="Subramaniam C."/>
            <person name="Tay Y."/>
            <person name="Dear P."/>
            <person name="Doerig C."/>
            <person name="Gruber A."/>
            <person name="Parkinson J."/>
            <person name="Shirley M."/>
            <person name="Wan K.L."/>
            <person name="Berriman M."/>
            <person name="Tomley F."/>
            <person name="Pain A."/>
        </authorList>
    </citation>
    <scope>NUCLEOTIDE SEQUENCE [LARGE SCALE GENOMIC DNA]</scope>
    <source>
        <strain evidence="1">Houghton</strain>
    </source>
</reference>
<accession>U6KQL9</accession>
<keyword evidence="2" id="KW-1185">Reference proteome</keyword>
<evidence type="ECO:0000313" key="1">
    <source>
        <dbReference type="EMBL" id="CDJ37733.1"/>
    </source>
</evidence>
<dbReference type="GeneID" id="25254511"/>
<sequence>MDIIDVAEGKSVEDVLRRRTPQAPQSLTRRTDTAYSASGRFRGTMAFAEEENALVENELKLLKYDICSVLHPKRKKFGKARQKRTFCKYS</sequence>
<organism evidence="1 2">
    <name type="scientific">Eimeria tenella</name>
    <name type="common">Coccidian parasite</name>
    <dbReference type="NCBI Taxonomy" id="5802"/>
    <lineage>
        <taxon>Eukaryota</taxon>
        <taxon>Sar</taxon>
        <taxon>Alveolata</taxon>
        <taxon>Apicomplexa</taxon>
        <taxon>Conoidasida</taxon>
        <taxon>Coccidia</taxon>
        <taxon>Eucoccidiorida</taxon>
        <taxon>Eimeriorina</taxon>
        <taxon>Eimeriidae</taxon>
        <taxon>Eimeria</taxon>
    </lineage>
</organism>
<protein>
    <submittedName>
        <fullName evidence="1">Uncharacterized protein</fullName>
    </submittedName>
</protein>
<dbReference type="RefSeq" id="XP_013228571.1">
    <property type="nucleotide sequence ID" value="XM_013373117.1"/>
</dbReference>
<proteinExistence type="predicted"/>
<dbReference type="Proteomes" id="UP000030747">
    <property type="component" value="Unassembled WGS sequence"/>
</dbReference>
<dbReference type="VEuPathDB" id="ToxoDB:ETH_00027090"/>
<gene>
    <name evidence="1" type="ORF">ETH_00027090</name>
</gene>
<reference evidence="1" key="2">
    <citation type="submission" date="2013-10" db="EMBL/GenBank/DDBJ databases">
        <authorList>
            <person name="Aslett M."/>
        </authorList>
    </citation>
    <scope>NUCLEOTIDE SEQUENCE [LARGE SCALE GENOMIC DNA]</scope>
    <source>
        <strain evidence="1">Houghton</strain>
    </source>
</reference>
<dbReference type="AlphaFoldDB" id="U6KQL9"/>
<evidence type="ECO:0000313" key="2">
    <source>
        <dbReference type="Proteomes" id="UP000030747"/>
    </source>
</evidence>
<dbReference type="VEuPathDB" id="ToxoDB:ETH2_1421700"/>
<dbReference type="EMBL" id="HG673774">
    <property type="protein sequence ID" value="CDJ37733.1"/>
    <property type="molecule type" value="Genomic_DNA"/>
</dbReference>